<dbReference type="PRINTS" id="PR00111">
    <property type="entry name" value="ABHYDROLASE"/>
</dbReference>
<protein>
    <submittedName>
        <fullName evidence="2">Alpha/beta fold hydrolase</fullName>
    </submittedName>
</protein>
<accession>A0ABV7F1R5</accession>
<evidence type="ECO:0000313" key="2">
    <source>
        <dbReference type="EMBL" id="MFC3107626.1"/>
    </source>
</evidence>
<keyword evidence="3" id="KW-1185">Reference proteome</keyword>
<evidence type="ECO:0000259" key="1">
    <source>
        <dbReference type="Pfam" id="PF00561"/>
    </source>
</evidence>
<organism evidence="2 3">
    <name type="scientific">Undibacterium arcticum</name>
    <dbReference type="NCBI Taxonomy" id="1762892"/>
    <lineage>
        <taxon>Bacteria</taxon>
        <taxon>Pseudomonadati</taxon>
        <taxon>Pseudomonadota</taxon>
        <taxon>Betaproteobacteria</taxon>
        <taxon>Burkholderiales</taxon>
        <taxon>Oxalobacteraceae</taxon>
        <taxon>Undibacterium</taxon>
    </lineage>
</organism>
<sequence>MLVLAGFRWQAERREVQIATVAAPTTGRFVHAADVQMFIQEMGPATGPAVLFVHGTGAWSETWRESMAALAQAGSHTIAIDLPPFGYSGKPFNKRYGRQDQAARIIGVLDALKIPRATLVGHSFGGGPTVEATFLAPERVRALVLVDVALDLAAADSVKEPSFGLSQQMLMVRPLRDAVVATFLTNPLFTKHLLGLFIADPIHATPNRVKVYQQPLVVTGSTQAIGEWLPVLFAGDRSATSGNPASYKSLKMPVVIVWGERDTITPLSQGQHLASITPGAELLVMPQVGHIPQIEDGPQFTALLQKIFAKLKDLP</sequence>
<keyword evidence="2" id="KW-0378">Hydrolase</keyword>
<evidence type="ECO:0000313" key="3">
    <source>
        <dbReference type="Proteomes" id="UP001595530"/>
    </source>
</evidence>
<proteinExistence type="predicted"/>
<dbReference type="PANTHER" id="PTHR43689">
    <property type="entry name" value="HYDROLASE"/>
    <property type="match status" value="1"/>
</dbReference>
<gene>
    <name evidence="2" type="ORF">ACFOFO_06585</name>
</gene>
<dbReference type="SUPFAM" id="SSF53474">
    <property type="entry name" value="alpha/beta-Hydrolases"/>
    <property type="match status" value="1"/>
</dbReference>
<comment type="caution">
    <text evidence="2">The sequence shown here is derived from an EMBL/GenBank/DDBJ whole genome shotgun (WGS) entry which is preliminary data.</text>
</comment>
<dbReference type="InterPro" id="IPR029058">
    <property type="entry name" value="AB_hydrolase_fold"/>
</dbReference>
<name>A0ABV7F1R5_9BURK</name>
<dbReference type="GO" id="GO:0016787">
    <property type="term" value="F:hydrolase activity"/>
    <property type="evidence" value="ECO:0007669"/>
    <property type="project" value="UniProtKB-KW"/>
</dbReference>
<dbReference type="InterPro" id="IPR000073">
    <property type="entry name" value="AB_hydrolase_1"/>
</dbReference>
<reference evidence="3" key="1">
    <citation type="journal article" date="2019" name="Int. J. Syst. Evol. Microbiol.">
        <title>The Global Catalogue of Microorganisms (GCM) 10K type strain sequencing project: providing services to taxonomists for standard genome sequencing and annotation.</title>
        <authorList>
            <consortium name="The Broad Institute Genomics Platform"/>
            <consortium name="The Broad Institute Genome Sequencing Center for Infectious Disease"/>
            <person name="Wu L."/>
            <person name="Ma J."/>
        </authorList>
    </citation>
    <scope>NUCLEOTIDE SEQUENCE [LARGE SCALE GENOMIC DNA]</scope>
    <source>
        <strain evidence="3">KCTC 42986</strain>
    </source>
</reference>
<dbReference type="Gene3D" id="3.40.50.1820">
    <property type="entry name" value="alpha/beta hydrolase"/>
    <property type="match status" value="1"/>
</dbReference>
<dbReference type="PANTHER" id="PTHR43689:SF8">
    <property type="entry name" value="ALPHA_BETA-HYDROLASES SUPERFAMILY PROTEIN"/>
    <property type="match status" value="1"/>
</dbReference>
<dbReference type="EMBL" id="JBHRTP010000018">
    <property type="protein sequence ID" value="MFC3107626.1"/>
    <property type="molecule type" value="Genomic_DNA"/>
</dbReference>
<dbReference type="RefSeq" id="WP_390327816.1">
    <property type="nucleotide sequence ID" value="NZ_JBHRTP010000018.1"/>
</dbReference>
<dbReference type="Proteomes" id="UP001595530">
    <property type="component" value="Unassembled WGS sequence"/>
</dbReference>
<dbReference type="Pfam" id="PF00561">
    <property type="entry name" value="Abhydrolase_1"/>
    <property type="match status" value="1"/>
</dbReference>
<feature type="domain" description="AB hydrolase-1" evidence="1">
    <location>
        <begin position="48"/>
        <end position="296"/>
    </location>
</feature>